<evidence type="ECO:0000256" key="4">
    <source>
        <dbReference type="ARBA" id="ARBA00023136"/>
    </source>
</evidence>
<evidence type="ECO:0008006" key="11">
    <source>
        <dbReference type="Google" id="ProtNLM"/>
    </source>
</evidence>
<keyword evidence="5" id="KW-0998">Cell outer membrane</keyword>
<evidence type="ECO:0000256" key="2">
    <source>
        <dbReference type="ARBA" id="ARBA00006275"/>
    </source>
</evidence>
<feature type="chain" id="PRO_5010726091" description="Carbohydrate-binding protein SusD" evidence="6">
    <location>
        <begin position="22"/>
        <end position="492"/>
    </location>
</feature>
<evidence type="ECO:0000259" key="7">
    <source>
        <dbReference type="Pfam" id="PF07980"/>
    </source>
</evidence>
<comment type="similarity">
    <text evidence="2">Belongs to the SusD family.</text>
</comment>
<evidence type="ECO:0000256" key="1">
    <source>
        <dbReference type="ARBA" id="ARBA00004442"/>
    </source>
</evidence>
<dbReference type="AlphaFoldDB" id="A0A1V9DXR5"/>
<dbReference type="Pfam" id="PF14322">
    <property type="entry name" value="SusD-like_3"/>
    <property type="match status" value="1"/>
</dbReference>
<dbReference type="Gene3D" id="1.25.40.390">
    <property type="match status" value="1"/>
</dbReference>
<dbReference type="InterPro" id="IPR012944">
    <property type="entry name" value="SusD_RagB_dom"/>
</dbReference>
<dbReference type="PROSITE" id="PS51257">
    <property type="entry name" value="PROKAR_LIPOPROTEIN"/>
    <property type="match status" value="1"/>
</dbReference>
<dbReference type="InterPro" id="IPR033985">
    <property type="entry name" value="SusD-like_N"/>
</dbReference>
<dbReference type="EMBL" id="LVXG01000082">
    <property type="protein sequence ID" value="OQP38668.1"/>
    <property type="molecule type" value="Genomic_DNA"/>
</dbReference>
<dbReference type="STRING" id="354355.SAMN05660816_02746"/>
<dbReference type="Pfam" id="PF07980">
    <property type="entry name" value="SusD_RagB"/>
    <property type="match status" value="1"/>
</dbReference>
<evidence type="ECO:0000256" key="3">
    <source>
        <dbReference type="ARBA" id="ARBA00022729"/>
    </source>
</evidence>
<dbReference type="Proteomes" id="UP000192610">
    <property type="component" value="Unassembled WGS sequence"/>
</dbReference>
<organism evidence="9 10">
    <name type="scientific">Niastella yeongjuensis</name>
    <dbReference type="NCBI Taxonomy" id="354355"/>
    <lineage>
        <taxon>Bacteria</taxon>
        <taxon>Pseudomonadati</taxon>
        <taxon>Bacteroidota</taxon>
        <taxon>Chitinophagia</taxon>
        <taxon>Chitinophagales</taxon>
        <taxon>Chitinophagaceae</taxon>
        <taxon>Niastella</taxon>
    </lineage>
</organism>
<keyword evidence="10" id="KW-1185">Reference proteome</keyword>
<sequence>MQLIKLKSATIVFSCCLIVTASSCSKEYFDRLPTDQPIENTFFSDEVSVKQVVNDAYFSLRNTYLNYFAFGDLASDDVYNSKFNNSTNHITINESNVVSDNGLVNDFWNFSYATINRCNLVLDNVDKVPMSDSSKAQYSNEAKFLRALMYFNLVRIYGDVPLVLNDIKTPEEALSYSREAKNKVYDQVVADLQAAEGLPARYAINQDIGRATRWAAKALLAKVYLTLQKPADADKKLKEVIDAPAGAGANQYHLLPSYADVFDAAKPNNAEVIFAVQYARGYTPSQGNPFVNGAMANEDIGTGVLKRGTGTFLMTEDLNNQFVATDARRSMIKQLTGSRRNYIFTMKYYDNGMTTTVDAGNDWIVLRYADVNLMYAETQNETGQTGNAFLFLKAVRDRAGLITDPALAADQAALRTAIQQERRLELFCEGHRWFDLLRTNKLIDVMNAHFAGNWSNDEIGSGNKVTPDELVFPIPRYQVNLNPDKILQNPNY</sequence>
<dbReference type="InterPro" id="IPR011990">
    <property type="entry name" value="TPR-like_helical_dom_sf"/>
</dbReference>
<dbReference type="GO" id="GO:0009279">
    <property type="term" value="C:cell outer membrane"/>
    <property type="evidence" value="ECO:0007669"/>
    <property type="project" value="UniProtKB-SubCell"/>
</dbReference>
<keyword evidence="3 6" id="KW-0732">Signal</keyword>
<evidence type="ECO:0000313" key="10">
    <source>
        <dbReference type="Proteomes" id="UP000192610"/>
    </source>
</evidence>
<comment type="subcellular location">
    <subcellularLocation>
        <location evidence="1">Cell outer membrane</location>
    </subcellularLocation>
</comment>
<proteinExistence type="inferred from homology"/>
<feature type="signal peptide" evidence="6">
    <location>
        <begin position="1"/>
        <end position="21"/>
    </location>
</feature>
<gene>
    <name evidence="9" type="ORF">A4H97_18285</name>
</gene>
<dbReference type="CDD" id="cd08977">
    <property type="entry name" value="SusD"/>
    <property type="match status" value="1"/>
</dbReference>
<comment type="caution">
    <text evidence="9">The sequence shown here is derived from an EMBL/GenBank/DDBJ whole genome shotgun (WGS) entry which is preliminary data.</text>
</comment>
<dbReference type="SUPFAM" id="SSF48452">
    <property type="entry name" value="TPR-like"/>
    <property type="match status" value="1"/>
</dbReference>
<accession>A0A1V9DXR5</accession>
<feature type="domain" description="RagB/SusD" evidence="7">
    <location>
        <begin position="337"/>
        <end position="492"/>
    </location>
</feature>
<dbReference type="OrthoDB" id="993981at2"/>
<name>A0A1V9DXR5_9BACT</name>
<evidence type="ECO:0000256" key="5">
    <source>
        <dbReference type="ARBA" id="ARBA00023237"/>
    </source>
</evidence>
<reference evidence="10" key="1">
    <citation type="submission" date="2016-04" db="EMBL/GenBank/DDBJ databases">
        <authorList>
            <person name="Chen L."/>
            <person name="Zhuang W."/>
            <person name="Wang G."/>
        </authorList>
    </citation>
    <scope>NUCLEOTIDE SEQUENCE [LARGE SCALE GENOMIC DNA]</scope>
    <source>
        <strain evidence="10">17621</strain>
    </source>
</reference>
<evidence type="ECO:0000313" key="9">
    <source>
        <dbReference type="EMBL" id="OQP38668.1"/>
    </source>
</evidence>
<evidence type="ECO:0000256" key="6">
    <source>
        <dbReference type="SAM" id="SignalP"/>
    </source>
</evidence>
<feature type="domain" description="SusD-like N-terminal" evidence="8">
    <location>
        <begin position="42"/>
        <end position="225"/>
    </location>
</feature>
<protein>
    <recommendedName>
        <fullName evidence="11">Carbohydrate-binding protein SusD</fullName>
    </recommendedName>
</protein>
<keyword evidence="4" id="KW-0472">Membrane</keyword>
<dbReference type="RefSeq" id="WP_081204673.1">
    <property type="nucleotide sequence ID" value="NZ_FOCZ01000004.1"/>
</dbReference>
<evidence type="ECO:0000259" key="8">
    <source>
        <dbReference type="Pfam" id="PF14322"/>
    </source>
</evidence>